<proteinExistence type="predicted"/>
<keyword evidence="2" id="KW-1185">Reference proteome</keyword>
<dbReference type="EMBL" id="AP027151">
    <property type="protein sequence ID" value="BDV41208.1"/>
    <property type="molecule type" value="Genomic_DNA"/>
</dbReference>
<evidence type="ECO:0000313" key="1">
    <source>
        <dbReference type="EMBL" id="BDV41208.1"/>
    </source>
</evidence>
<sequence>MTEQIAWLPALTLFEEYGGDWDRYIDALYAFFKRDFIDSRPAFNGVTLALKRHPVIQNKEATFWHIISEGDAEPDRVPDMRRCERIRWPRPVIEHSGDSAIKIWANERRGEKRICLWLEDAEYLVILAERKGYILLWTAYAVEKEHSKKKLRKEYAAAIK</sequence>
<organism evidence="1 2">
    <name type="scientific">Geotalea uraniireducens</name>
    <dbReference type="NCBI Taxonomy" id="351604"/>
    <lineage>
        <taxon>Bacteria</taxon>
        <taxon>Pseudomonadati</taxon>
        <taxon>Thermodesulfobacteriota</taxon>
        <taxon>Desulfuromonadia</taxon>
        <taxon>Geobacterales</taxon>
        <taxon>Geobacteraceae</taxon>
        <taxon>Geotalea</taxon>
    </lineage>
</organism>
<name>A0ABM8EFN4_9BACT</name>
<protein>
    <recommendedName>
        <fullName evidence="3">Phage P1-related protein</fullName>
    </recommendedName>
</protein>
<evidence type="ECO:0008006" key="3">
    <source>
        <dbReference type="Google" id="ProtNLM"/>
    </source>
</evidence>
<reference evidence="1 2" key="1">
    <citation type="submission" date="2022-12" db="EMBL/GenBank/DDBJ databases">
        <title>Polyphasic characterization of Geotalea uranireducens NIT-SL11 newly isolated from a complex of sewage sludge and microbially reduced graphene oxide.</title>
        <authorList>
            <person name="Xie L."/>
            <person name="Yoshida N."/>
            <person name="Meng L."/>
        </authorList>
    </citation>
    <scope>NUCLEOTIDE SEQUENCE [LARGE SCALE GENOMIC DNA]</scope>
    <source>
        <strain evidence="1 2">NIT-SL11</strain>
    </source>
</reference>
<dbReference type="RefSeq" id="WP_282001171.1">
    <property type="nucleotide sequence ID" value="NZ_AP027151.1"/>
</dbReference>
<dbReference type="Proteomes" id="UP001317705">
    <property type="component" value="Chromosome"/>
</dbReference>
<accession>A0ABM8EFN4</accession>
<gene>
    <name evidence="1" type="primary">rflB</name>
    <name evidence="1" type="ORF">GURASL_01310</name>
</gene>
<evidence type="ECO:0000313" key="2">
    <source>
        <dbReference type="Proteomes" id="UP001317705"/>
    </source>
</evidence>